<feature type="compositionally biased region" description="Polar residues" evidence="5">
    <location>
        <begin position="586"/>
        <end position="599"/>
    </location>
</feature>
<comment type="caution">
    <text evidence="7">The sequence shown here is derived from an EMBL/GenBank/DDBJ whole genome shotgun (WGS) entry which is preliminary data.</text>
</comment>
<comment type="subcellular location">
    <subcellularLocation>
        <location evidence="1">Membrane</location>
    </subcellularLocation>
</comment>
<feature type="compositionally biased region" description="Basic and acidic residues" evidence="5">
    <location>
        <begin position="510"/>
        <end position="525"/>
    </location>
</feature>
<feature type="region of interest" description="Disordered" evidence="5">
    <location>
        <begin position="147"/>
        <end position="178"/>
    </location>
</feature>
<keyword evidence="8" id="KW-1185">Reference proteome</keyword>
<feature type="domain" description="Ubiquitin-like" evidence="6">
    <location>
        <begin position="18"/>
        <end position="72"/>
    </location>
</feature>
<proteinExistence type="predicted"/>
<dbReference type="InterPro" id="IPR029071">
    <property type="entry name" value="Ubiquitin-like_domsf"/>
</dbReference>
<keyword evidence="3" id="KW-1133">Transmembrane helix</keyword>
<dbReference type="InterPro" id="IPR000626">
    <property type="entry name" value="Ubiquitin-like_dom"/>
</dbReference>
<feature type="compositionally biased region" description="Polar residues" evidence="5">
    <location>
        <begin position="147"/>
        <end position="174"/>
    </location>
</feature>
<evidence type="ECO:0000256" key="5">
    <source>
        <dbReference type="SAM" id="MobiDB-lite"/>
    </source>
</evidence>
<keyword evidence="2" id="KW-0812">Transmembrane</keyword>
<sequence length="599" mass="65243">METSLTQPPGEPRNGITLHILCQSLPPPNRFTLKDVSLSTTIAQLKGRIEKDFPGNPQSSTQRLIYRGKPLRAEDAALSTIIAIGEVGAQSPISHMVLVLMKALQEFNDSDSIHLVLPPEPARIEKPPVAPSTSHASLADLVSQSSAQVSNTAGQLGTHSSEPPTNAPSITNLVRPSLGTATPPYSALQQVINNSSQGQPWPNPHISEADGAEFYPRVRMIRSQVELIERQLDQLTVPPMELIIDIRTQLFEIQDTRYERRVPSPGVNELLTRILAAQGRARLLEYRSRQRPSQASASMESSNASGSAEADAETSSFYVLSSPSGEQSLIYRPPALNPRFSTVQSPFPTRTIPGGDPAAAQPNPNAAIVQNVVRQAMLNQRRRGNNIEHNGLARHIRRIWLFTRLWFFCYLTSAPGTWRRYIFVTLALLVTFLSETDIPQQFLRSLVAPAQRHLESLAHVGGPLDPSAQATNGGPGLSLWEQIRRLERSVVLLVASLIPGLGERQVQARNDAERAREAAEQERVQQEAAAQRQAGGNDGGSGEQGQQEQQEQHQQGEHQHSEQGQQGQQDEQAGQNGGFVAPLPAQTGNSGTGDESGSA</sequence>
<dbReference type="Gene3D" id="3.10.20.90">
    <property type="entry name" value="Phosphatidylinositol 3-kinase Catalytic Subunit, Chain A, domain 1"/>
    <property type="match status" value="1"/>
</dbReference>
<protein>
    <recommendedName>
        <fullName evidence="6">Ubiquitin-like domain-containing protein</fullName>
    </recommendedName>
</protein>
<dbReference type="GO" id="GO:0016020">
    <property type="term" value="C:membrane"/>
    <property type="evidence" value="ECO:0007669"/>
    <property type="project" value="UniProtKB-SubCell"/>
</dbReference>
<feature type="region of interest" description="Disordered" evidence="5">
    <location>
        <begin position="506"/>
        <end position="599"/>
    </location>
</feature>
<feature type="region of interest" description="Disordered" evidence="5">
    <location>
        <begin position="287"/>
        <end position="308"/>
    </location>
</feature>
<evidence type="ECO:0000256" key="4">
    <source>
        <dbReference type="ARBA" id="ARBA00023136"/>
    </source>
</evidence>
<organism evidence="7 8">
    <name type="scientific">Penicillium olsonii</name>
    <dbReference type="NCBI Taxonomy" id="99116"/>
    <lineage>
        <taxon>Eukaryota</taxon>
        <taxon>Fungi</taxon>
        <taxon>Dikarya</taxon>
        <taxon>Ascomycota</taxon>
        <taxon>Pezizomycotina</taxon>
        <taxon>Eurotiomycetes</taxon>
        <taxon>Eurotiomycetidae</taxon>
        <taxon>Eurotiales</taxon>
        <taxon>Aspergillaceae</taxon>
        <taxon>Penicillium</taxon>
    </lineage>
</organism>
<dbReference type="InterPro" id="IPR039751">
    <property type="entry name" value="HERPUD1/2"/>
</dbReference>
<feature type="compositionally biased region" description="Basic and acidic residues" evidence="5">
    <location>
        <begin position="550"/>
        <end position="561"/>
    </location>
</feature>
<dbReference type="AlphaFoldDB" id="A0A9W4MTS3"/>
<evidence type="ECO:0000313" key="7">
    <source>
        <dbReference type="EMBL" id="CAG8096707.1"/>
    </source>
</evidence>
<evidence type="ECO:0000259" key="6">
    <source>
        <dbReference type="PROSITE" id="PS50053"/>
    </source>
</evidence>
<dbReference type="OrthoDB" id="21589at2759"/>
<evidence type="ECO:0000256" key="2">
    <source>
        <dbReference type="ARBA" id="ARBA00022692"/>
    </source>
</evidence>
<dbReference type="SUPFAM" id="SSF54236">
    <property type="entry name" value="Ubiquitin-like"/>
    <property type="match status" value="1"/>
</dbReference>
<reference evidence="7" key="1">
    <citation type="submission" date="2021-07" db="EMBL/GenBank/DDBJ databases">
        <authorList>
            <person name="Branca A.L. A."/>
        </authorList>
    </citation>
    <scope>NUCLEOTIDE SEQUENCE</scope>
</reference>
<dbReference type="PANTHER" id="PTHR12943:SF27">
    <property type="entry name" value="HOMOCYSTEINE-INDUCED ENDOPLASMIC RETICULUM PROTEIN, ISOFORM A"/>
    <property type="match status" value="1"/>
</dbReference>
<gene>
    <name evidence="7" type="ORF">POLS_LOCUS4553</name>
</gene>
<dbReference type="EMBL" id="CAJVOS010000023">
    <property type="protein sequence ID" value="CAG8096707.1"/>
    <property type="molecule type" value="Genomic_DNA"/>
</dbReference>
<dbReference type="Pfam" id="PF00240">
    <property type="entry name" value="ubiquitin"/>
    <property type="match status" value="1"/>
</dbReference>
<dbReference type="Proteomes" id="UP001153618">
    <property type="component" value="Unassembled WGS sequence"/>
</dbReference>
<feature type="compositionally biased region" description="Low complexity" evidence="5">
    <location>
        <begin position="562"/>
        <end position="574"/>
    </location>
</feature>
<feature type="compositionally biased region" description="Low complexity" evidence="5">
    <location>
        <begin position="291"/>
        <end position="308"/>
    </location>
</feature>
<evidence type="ECO:0000313" key="8">
    <source>
        <dbReference type="Proteomes" id="UP001153618"/>
    </source>
</evidence>
<dbReference type="GO" id="GO:0030968">
    <property type="term" value="P:endoplasmic reticulum unfolded protein response"/>
    <property type="evidence" value="ECO:0007669"/>
    <property type="project" value="TreeGrafter"/>
</dbReference>
<name>A0A9W4MTS3_PENOL</name>
<keyword evidence="4" id="KW-0472">Membrane</keyword>
<dbReference type="PROSITE" id="PS50053">
    <property type="entry name" value="UBIQUITIN_2"/>
    <property type="match status" value="1"/>
</dbReference>
<accession>A0A9W4MTS3</accession>
<dbReference type="PANTHER" id="PTHR12943">
    <property type="entry name" value="HOMOCYSTEINE-RESPONSIVE ENDOPLASMIC RETICULUM-RESIDENT UNIQUITIN-LIKE DOMAIN HERPUD PROTEIN FAMILY MEMBER"/>
    <property type="match status" value="1"/>
</dbReference>
<evidence type="ECO:0000256" key="3">
    <source>
        <dbReference type="ARBA" id="ARBA00022989"/>
    </source>
</evidence>
<feature type="compositionally biased region" description="Low complexity" evidence="5">
    <location>
        <begin position="526"/>
        <end position="535"/>
    </location>
</feature>
<evidence type="ECO:0000256" key="1">
    <source>
        <dbReference type="ARBA" id="ARBA00004370"/>
    </source>
</evidence>